<reference evidence="1 2" key="1">
    <citation type="submission" date="2020-02" db="EMBL/GenBank/DDBJ databases">
        <authorList>
            <person name="Ferguson B K."/>
        </authorList>
    </citation>
    <scope>NUCLEOTIDE SEQUENCE [LARGE SCALE GENOMIC DNA]</scope>
</reference>
<protein>
    <submittedName>
        <fullName evidence="1">Uncharacterized protein</fullName>
    </submittedName>
</protein>
<keyword evidence="2" id="KW-1185">Reference proteome</keyword>
<name>A0A6H5H5Y0_9HEMI</name>
<dbReference type="AlphaFoldDB" id="A0A6H5H5Y0"/>
<proteinExistence type="predicted"/>
<organism evidence="1 2">
    <name type="scientific">Nesidiocoris tenuis</name>
    <dbReference type="NCBI Taxonomy" id="355587"/>
    <lineage>
        <taxon>Eukaryota</taxon>
        <taxon>Metazoa</taxon>
        <taxon>Ecdysozoa</taxon>
        <taxon>Arthropoda</taxon>
        <taxon>Hexapoda</taxon>
        <taxon>Insecta</taxon>
        <taxon>Pterygota</taxon>
        <taxon>Neoptera</taxon>
        <taxon>Paraneoptera</taxon>
        <taxon>Hemiptera</taxon>
        <taxon>Heteroptera</taxon>
        <taxon>Panheteroptera</taxon>
        <taxon>Cimicomorpha</taxon>
        <taxon>Miridae</taxon>
        <taxon>Dicyphina</taxon>
        <taxon>Nesidiocoris</taxon>
    </lineage>
</organism>
<dbReference type="Proteomes" id="UP000479000">
    <property type="component" value="Unassembled WGS sequence"/>
</dbReference>
<evidence type="ECO:0000313" key="1">
    <source>
        <dbReference type="EMBL" id="CAB0011625.1"/>
    </source>
</evidence>
<gene>
    <name evidence="1" type="ORF">NTEN_LOCUS16540</name>
</gene>
<dbReference type="EMBL" id="CADCXU010024237">
    <property type="protein sequence ID" value="CAB0011625.1"/>
    <property type="molecule type" value="Genomic_DNA"/>
</dbReference>
<accession>A0A6H5H5Y0</accession>
<evidence type="ECO:0000313" key="2">
    <source>
        <dbReference type="Proteomes" id="UP000479000"/>
    </source>
</evidence>
<sequence length="129" mass="15027">MSNSPQNRCFTSEPRFYRMFNQFFHFFSSPTPLPRKHEHSDRLDRPIAINFEMGSSTGKFPVKTCPTFVGEYGESLRRRKGRSNRTCFPGIILRAILAKNAKFASQADTRCVKEHQINYVIYWKIISVS</sequence>